<dbReference type="InterPro" id="IPR033579">
    <property type="entry name" value="TMEM128"/>
</dbReference>
<evidence type="ECO:0000313" key="4">
    <source>
        <dbReference type="Proteomes" id="UP000694563"/>
    </source>
</evidence>
<dbReference type="PANTHER" id="PTHR31134:SF1">
    <property type="entry name" value="TRANSMEMBRANE PROTEIN 128"/>
    <property type="match status" value="1"/>
</dbReference>
<keyword evidence="2" id="KW-1133">Transmembrane helix</keyword>
<evidence type="ECO:0000256" key="1">
    <source>
        <dbReference type="SAM" id="MobiDB-lite"/>
    </source>
</evidence>
<dbReference type="Proteomes" id="UP000694563">
    <property type="component" value="Chromosome 5"/>
</dbReference>
<reference evidence="3" key="3">
    <citation type="submission" date="2025-09" db="UniProtKB">
        <authorList>
            <consortium name="Ensembl"/>
        </authorList>
    </citation>
    <scope>IDENTIFICATION</scope>
</reference>
<accession>A0A8C3UBL1</accession>
<feature type="transmembrane region" description="Helical" evidence="2">
    <location>
        <begin position="271"/>
        <end position="297"/>
    </location>
</feature>
<feature type="transmembrane region" description="Helical" evidence="2">
    <location>
        <begin position="335"/>
        <end position="355"/>
    </location>
</feature>
<gene>
    <name evidence="3" type="primary">TMEM128</name>
</gene>
<keyword evidence="2" id="KW-0472">Membrane</keyword>
<protein>
    <submittedName>
        <fullName evidence="3">Transmembrane protein 128</fullName>
    </submittedName>
</protein>
<reference evidence="3" key="2">
    <citation type="submission" date="2025-08" db="UniProtKB">
        <authorList>
            <consortium name="Ensembl"/>
        </authorList>
    </citation>
    <scope>IDENTIFICATION</scope>
</reference>
<feature type="region of interest" description="Disordered" evidence="1">
    <location>
        <begin position="154"/>
        <end position="227"/>
    </location>
</feature>
<organism evidence="3 4">
    <name type="scientific">Catharus ustulatus</name>
    <name type="common">Russet-backed thrush</name>
    <name type="synonym">Hylocichla ustulatus</name>
    <dbReference type="NCBI Taxonomy" id="91951"/>
    <lineage>
        <taxon>Eukaryota</taxon>
        <taxon>Metazoa</taxon>
        <taxon>Chordata</taxon>
        <taxon>Craniata</taxon>
        <taxon>Vertebrata</taxon>
        <taxon>Euteleostomi</taxon>
        <taxon>Archelosauria</taxon>
        <taxon>Archosauria</taxon>
        <taxon>Dinosauria</taxon>
        <taxon>Saurischia</taxon>
        <taxon>Theropoda</taxon>
        <taxon>Coelurosauria</taxon>
        <taxon>Aves</taxon>
        <taxon>Neognathae</taxon>
        <taxon>Neoaves</taxon>
        <taxon>Telluraves</taxon>
        <taxon>Australaves</taxon>
        <taxon>Passeriformes</taxon>
        <taxon>Turdidae</taxon>
        <taxon>Catharus</taxon>
    </lineage>
</organism>
<name>A0A8C3UBL1_CATUS</name>
<reference evidence="3" key="1">
    <citation type="submission" date="2020-10" db="EMBL/GenBank/DDBJ databases">
        <title>Catharus ustulatus (Swainson's thrush) genome, bCatUst1, primary haplotype v2.</title>
        <authorList>
            <person name="Delmore K."/>
            <person name="Vafadar M."/>
            <person name="Formenti G."/>
            <person name="Chow W."/>
            <person name="Pelan S."/>
            <person name="Howe K."/>
            <person name="Rhie A."/>
            <person name="Mountcastle J."/>
            <person name="Haase B."/>
            <person name="Fedrigo O."/>
            <person name="Jarvis E.D."/>
        </authorList>
    </citation>
    <scope>NUCLEOTIDE SEQUENCE [LARGE SCALE GENOMIC DNA]</scope>
</reference>
<dbReference type="PANTHER" id="PTHR31134">
    <property type="entry name" value="TRANSMEMBRANE PROTEIN 128"/>
    <property type="match status" value="1"/>
</dbReference>
<proteinExistence type="predicted"/>
<keyword evidence="4" id="KW-1185">Reference proteome</keyword>
<dbReference type="Pfam" id="PF20479">
    <property type="entry name" value="TMEM128"/>
    <property type="match status" value="1"/>
</dbReference>
<feature type="transmembrane region" description="Helical" evidence="2">
    <location>
        <begin position="309"/>
        <end position="329"/>
    </location>
</feature>
<keyword evidence="2" id="KW-0812">Transmembrane</keyword>
<dbReference type="AlphaFoldDB" id="A0A8C3UBL1"/>
<evidence type="ECO:0000313" key="3">
    <source>
        <dbReference type="Ensembl" id="ENSCUSP00005010888.1"/>
    </source>
</evidence>
<sequence>IFIYYYYYFLNHFGTTAFTAALGCTRHRSPSSGASVCPAPASVRFPRLFWVPYRAQCPVSGSVRLPRLSQCPVPASVRFPRLSVSHTGLTVPYRAQCPAPASVRFPRLFWVPYRAQCPVPGSVSRTGLSAVPEAVLGPVPASVRFPRLSQCPVPASAPPLPLTPGRSRPPRSRPAASLPERPNMEPGGGGDALPRLRRPGRRGPEPREPQEPQPPVRGGGTAEESTAVEKTIRPLNRLNIHSAFWILASIAVTYYFDFLKNVKETMQADSWWLSGGTCLLAACLSVAFYCILYLEWYCGIQDYDEQYPALIPVATATFIAAAVCFNVALWPVWSFFTPVLLFIQFMGIVMLVSLLG</sequence>
<evidence type="ECO:0000256" key="2">
    <source>
        <dbReference type="SAM" id="Phobius"/>
    </source>
</evidence>
<dbReference type="Ensembl" id="ENSCUST00005011348.1">
    <property type="protein sequence ID" value="ENSCUSP00005010888.1"/>
    <property type="gene ID" value="ENSCUSG00005007034.1"/>
</dbReference>
<feature type="transmembrane region" description="Helical" evidence="2">
    <location>
        <begin position="238"/>
        <end position="256"/>
    </location>
</feature>